<feature type="domain" description="Serine aminopeptidase S33" evidence="1">
    <location>
        <begin position="35"/>
        <end position="237"/>
    </location>
</feature>
<proteinExistence type="predicted"/>
<dbReference type="InterPro" id="IPR022742">
    <property type="entry name" value="Hydrolase_4"/>
</dbReference>
<reference evidence="2 3" key="1">
    <citation type="submission" date="2014-09" db="EMBL/GenBank/DDBJ databases">
        <title>Alistipes sp. 627, sp. nov., a novel member of the family Rikenellaceae isolated from human faeces.</title>
        <authorList>
            <person name="Shkoporov A.N."/>
            <person name="Chaplin A.V."/>
            <person name="Motuzova O.V."/>
            <person name="Kafarskaia L.I."/>
            <person name="Khokhlova E.V."/>
            <person name="Efimov B.A."/>
        </authorList>
    </citation>
    <scope>NUCLEOTIDE SEQUENCE [LARGE SCALE GENOMIC DNA]</scope>
    <source>
        <strain evidence="2 3">627</strain>
    </source>
</reference>
<evidence type="ECO:0000313" key="2">
    <source>
        <dbReference type="EMBL" id="KHE42827.1"/>
    </source>
</evidence>
<dbReference type="Gene3D" id="3.40.50.1820">
    <property type="entry name" value="alpha/beta hydrolase"/>
    <property type="match status" value="1"/>
</dbReference>
<dbReference type="PANTHER" id="PTHR42886:SF29">
    <property type="entry name" value="PUMMELIG, ISOFORM A"/>
    <property type="match status" value="1"/>
</dbReference>
<name>A0ABR4YKX6_9BACT</name>
<dbReference type="EMBL" id="JRGF01000002">
    <property type="protein sequence ID" value="KHE42827.1"/>
    <property type="molecule type" value="Genomic_DNA"/>
</dbReference>
<accession>A0ABR4YKX6</accession>
<evidence type="ECO:0000259" key="1">
    <source>
        <dbReference type="Pfam" id="PF12146"/>
    </source>
</evidence>
<comment type="caution">
    <text evidence="2">The sequence shown here is derived from an EMBL/GenBank/DDBJ whole genome shotgun (WGS) entry which is preliminary data.</text>
</comment>
<gene>
    <name evidence="2" type="ORF">LG35_02160</name>
</gene>
<dbReference type="Pfam" id="PF12146">
    <property type="entry name" value="Hydrolase_4"/>
    <property type="match status" value="1"/>
</dbReference>
<keyword evidence="3" id="KW-1185">Reference proteome</keyword>
<dbReference type="RefSeq" id="WP_022064106.1">
    <property type="nucleotide sequence ID" value="NZ_JRGF01000002.1"/>
</dbReference>
<protein>
    <recommendedName>
        <fullName evidence="1">Serine aminopeptidase S33 domain-containing protein</fullName>
    </recommendedName>
</protein>
<organism evidence="2 3">
    <name type="scientific">Alistipes inops</name>
    <dbReference type="NCBI Taxonomy" id="1501391"/>
    <lineage>
        <taxon>Bacteria</taxon>
        <taxon>Pseudomonadati</taxon>
        <taxon>Bacteroidota</taxon>
        <taxon>Bacteroidia</taxon>
        <taxon>Bacteroidales</taxon>
        <taxon>Rikenellaceae</taxon>
        <taxon>Alistipes</taxon>
    </lineage>
</organism>
<sequence>MENYGHETRVVKLPDDYEGPVTATVVSLRAEPPSASAVLYVHGYLDYYFQYHMGRHFAGHGRNFYALDLRKYGRSWMPHQHFNYCRRMEEYFPEMDAAIDVILADGNTDITLIGHSTGGLLSALYCAEGARRGFINRLILNSPFLEFNTGWFVRRAVIPVAGALSLLFPYAKVRNVLSPNYFKSVHASRYGEWEFDTRWKPEQAPPLYLAWLRAVRLAQRSVHRGLGLPIPVLVMFSDRSTYHKRWHEEALVSDTILNVGHIARYGAKLGDNVTLEEIPGGLHDLVLSQPDVREKVLTAMEYFIGKTQKA</sequence>
<dbReference type="InterPro" id="IPR029058">
    <property type="entry name" value="AB_hydrolase_fold"/>
</dbReference>
<evidence type="ECO:0000313" key="3">
    <source>
        <dbReference type="Proteomes" id="UP000030889"/>
    </source>
</evidence>
<dbReference type="Proteomes" id="UP000030889">
    <property type="component" value="Unassembled WGS sequence"/>
</dbReference>
<dbReference type="PANTHER" id="PTHR42886">
    <property type="entry name" value="RE40534P-RELATED"/>
    <property type="match status" value="1"/>
</dbReference>
<dbReference type="SUPFAM" id="SSF53474">
    <property type="entry name" value="alpha/beta-Hydrolases"/>
    <property type="match status" value="1"/>
</dbReference>